<dbReference type="HOGENOM" id="CLU_094502_0_0_6"/>
<dbReference type="AlphaFoldDB" id="G4T317"/>
<dbReference type="EMBL" id="FO082060">
    <property type="protein sequence ID" value="CCE24759.1"/>
    <property type="molecule type" value="Genomic_DNA"/>
</dbReference>
<dbReference type="InterPro" id="IPR017842">
    <property type="entry name" value="Hopanoid_biosyn-assoc_HpnM"/>
</dbReference>
<dbReference type="InterPro" id="IPR008869">
    <property type="entry name" value="MlaC/ttg2D"/>
</dbReference>
<dbReference type="Proteomes" id="UP000008315">
    <property type="component" value="Chromosome"/>
</dbReference>
<name>G4T317_META2</name>
<dbReference type="PANTHER" id="PTHR36573">
    <property type="entry name" value="INTERMEMBRANE PHOSPHOLIPID TRANSPORT SYSTEM BINDING PROTEIN MLAC"/>
    <property type="match status" value="1"/>
</dbReference>
<proteinExistence type="predicted"/>
<sequence>MPEINVFGVFMCQSLINKIPGLFLLFLLGLTEVYAEDILSAREVVENFQAELIEVMKNGKELGYEGRFDKLEKPVSESHDLNMIARVVVGREWENMSSDQQEKFVEVFSRFSVAAYAHNFKEYSGESFKFESEEETGRGGVIVHTYLVIPDDKDVKFDYMLKKKGNSWRIINIIANGVSDLALRRSEYGSILKRDGYDVLIEKISEKIDLYSKQ</sequence>
<accession>G4T317</accession>
<dbReference type="PIRSF" id="PIRSF004649">
    <property type="entry name" value="MlaC"/>
    <property type="match status" value="1"/>
</dbReference>
<dbReference type="InterPro" id="IPR042245">
    <property type="entry name" value="Tgt2/MlaC_sf"/>
</dbReference>
<dbReference type="Gene3D" id="3.10.450.710">
    <property type="entry name" value="Tgt2/MlaC"/>
    <property type="match status" value="1"/>
</dbReference>
<dbReference type="PATRIC" id="fig|271065.3.peg.3189"/>
<organism evidence="1 2">
    <name type="scientific">Methylotuvimicrobium alcaliphilum (strain DSM 19304 / NCIMB 14124 / VKM B-2133 / 20Z)</name>
    <name type="common">Methylomicrobium alcaliphilum</name>
    <dbReference type="NCBI Taxonomy" id="1091494"/>
    <lineage>
        <taxon>Bacteria</taxon>
        <taxon>Pseudomonadati</taxon>
        <taxon>Pseudomonadota</taxon>
        <taxon>Gammaproteobacteria</taxon>
        <taxon>Methylococcales</taxon>
        <taxon>Methylococcaceae</taxon>
        <taxon>Methylotuvimicrobium</taxon>
    </lineage>
</organism>
<dbReference type="STRING" id="1091494.MEALZ_3094"/>
<dbReference type="Pfam" id="PF05494">
    <property type="entry name" value="MlaC"/>
    <property type="match status" value="1"/>
</dbReference>
<reference evidence="2" key="1">
    <citation type="journal article" date="2012" name="J. Bacteriol.">
        <title>Genome sequence of the haloalkaliphilic methanotrophic bacterium Methylomicrobium alcaliphilum 20Z.</title>
        <authorList>
            <person name="Vuilleumier S."/>
            <person name="Khmelenina V.N."/>
            <person name="Bringel F."/>
            <person name="Reshetnikov A.S."/>
            <person name="Lajus A."/>
            <person name="Mangenot S."/>
            <person name="Rouy Z."/>
            <person name="Op den Camp H.J."/>
            <person name="Jetten M.S."/>
            <person name="Dispirito A.A."/>
            <person name="Dunfield P."/>
            <person name="Klotz M.G."/>
            <person name="Semrau J.D."/>
            <person name="Stein L.Y."/>
            <person name="Barbe V."/>
            <person name="Medigue C."/>
            <person name="Trotsenko Y.A."/>
            <person name="Kalyuzhnaya M.G."/>
        </authorList>
    </citation>
    <scope>NUCLEOTIDE SEQUENCE [LARGE SCALE GENOMIC DNA]</scope>
    <source>
        <strain evidence="2">DSM 19304 / NCIMB 14124 / VKM B-2133 / 20Z</strain>
    </source>
</reference>
<protein>
    <submittedName>
        <fullName evidence="1">Hopanoid biosynthesis associated membrane protein HpnM</fullName>
    </submittedName>
</protein>
<evidence type="ECO:0000313" key="2">
    <source>
        <dbReference type="Proteomes" id="UP000008315"/>
    </source>
</evidence>
<gene>
    <name evidence="1" type="ordered locus">MEALZ_3094</name>
</gene>
<dbReference type="KEGG" id="mah:MEALZ_3094"/>
<evidence type="ECO:0000313" key="1">
    <source>
        <dbReference type="EMBL" id="CCE24759.1"/>
    </source>
</evidence>
<keyword evidence="2" id="KW-1185">Reference proteome</keyword>
<dbReference type="PANTHER" id="PTHR36573:SF1">
    <property type="entry name" value="INTERMEMBRANE PHOSPHOLIPID TRANSPORT SYSTEM BINDING PROTEIN MLAC"/>
    <property type="match status" value="1"/>
</dbReference>
<dbReference type="NCBIfam" id="TIGR03481">
    <property type="entry name" value="HpnM"/>
    <property type="match status" value="1"/>
</dbReference>